<proteinExistence type="predicted"/>
<organism evidence="1 2">
    <name type="scientific">Araneus ventricosus</name>
    <name type="common">Orbweaver spider</name>
    <name type="synonym">Epeira ventricosa</name>
    <dbReference type="NCBI Taxonomy" id="182803"/>
    <lineage>
        <taxon>Eukaryota</taxon>
        <taxon>Metazoa</taxon>
        <taxon>Ecdysozoa</taxon>
        <taxon>Arthropoda</taxon>
        <taxon>Chelicerata</taxon>
        <taxon>Arachnida</taxon>
        <taxon>Araneae</taxon>
        <taxon>Araneomorphae</taxon>
        <taxon>Entelegynae</taxon>
        <taxon>Araneoidea</taxon>
        <taxon>Araneidae</taxon>
        <taxon>Araneus</taxon>
    </lineage>
</organism>
<protein>
    <submittedName>
        <fullName evidence="1">Uncharacterized protein</fullName>
    </submittedName>
</protein>
<sequence length="92" mass="9579">MNLVLTPNVTPSVSNVGPNQSKEIEPINRIVDTASSSSISRLLIGSSESSSSCIYTIPAPPRPSSIILASASRPDSHDKLALLKISSASCSK</sequence>
<dbReference type="EMBL" id="BGPR01000017">
    <property type="protein sequence ID" value="GBL78956.1"/>
    <property type="molecule type" value="Genomic_DNA"/>
</dbReference>
<name>A0A4Y2AI78_ARAVE</name>
<dbReference type="Proteomes" id="UP000499080">
    <property type="component" value="Unassembled WGS sequence"/>
</dbReference>
<evidence type="ECO:0000313" key="2">
    <source>
        <dbReference type="Proteomes" id="UP000499080"/>
    </source>
</evidence>
<keyword evidence="2" id="KW-1185">Reference proteome</keyword>
<comment type="caution">
    <text evidence="1">The sequence shown here is derived from an EMBL/GenBank/DDBJ whole genome shotgun (WGS) entry which is preliminary data.</text>
</comment>
<accession>A0A4Y2AI78</accession>
<gene>
    <name evidence="1" type="ORF">AVEN_48923_1</name>
</gene>
<dbReference type="AlphaFoldDB" id="A0A4Y2AI78"/>
<reference evidence="1 2" key="1">
    <citation type="journal article" date="2019" name="Sci. Rep.">
        <title>Orb-weaving spider Araneus ventricosus genome elucidates the spidroin gene catalogue.</title>
        <authorList>
            <person name="Kono N."/>
            <person name="Nakamura H."/>
            <person name="Ohtoshi R."/>
            <person name="Moran D.A.P."/>
            <person name="Shinohara A."/>
            <person name="Yoshida Y."/>
            <person name="Fujiwara M."/>
            <person name="Mori M."/>
            <person name="Tomita M."/>
            <person name="Arakawa K."/>
        </authorList>
    </citation>
    <scope>NUCLEOTIDE SEQUENCE [LARGE SCALE GENOMIC DNA]</scope>
</reference>
<evidence type="ECO:0000313" key="1">
    <source>
        <dbReference type="EMBL" id="GBL78956.1"/>
    </source>
</evidence>